<dbReference type="GO" id="GO:0005886">
    <property type="term" value="C:plasma membrane"/>
    <property type="evidence" value="ECO:0007669"/>
    <property type="project" value="TreeGrafter"/>
</dbReference>
<accession>A0A1Z4JLA9</accession>
<feature type="domain" description="Methyltransferase FkbM" evidence="1">
    <location>
        <begin position="51"/>
        <end position="215"/>
    </location>
</feature>
<proteinExistence type="predicted"/>
<dbReference type="Gene3D" id="3.40.50.150">
    <property type="entry name" value="Vaccinia Virus protein VP39"/>
    <property type="match status" value="1"/>
</dbReference>
<protein>
    <recommendedName>
        <fullName evidence="1">Methyltransferase FkbM domain-containing protein</fullName>
    </recommendedName>
</protein>
<evidence type="ECO:0000259" key="1">
    <source>
        <dbReference type="Pfam" id="PF05050"/>
    </source>
</evidence>
<dbReference type="InterPro" id="IPR006342">
    <property type="entry name" value="FkbM_mtfrase"/>
</dbReference>
<dbReference type="Proteomes" id="UP000217895">
    <property type="component" value="Chromosome"/>
</dbReference>
<dbReference type="PANTHER" id="PTHR34009:SF2">
    <property type="entry name" value="PROTEIN STAR"/>
    <property type="match status" value="1"/>
</dbReference>
<dbReference type="GO" id="GO:0005737">
    <property type="term" value="C:cytoplasm"/>
    <property type="evidence" value="ECO:0007669"/>
    <property type="project" value="GOC"/>
</dbReference>
<evidence type="ECO:0000313" key="2">
    <source>
        <dbReference type="EMBL" id="BAY57524.1"/>
    </source>
</evidence>
<evidence type="ECO:0000313" key="3">
    <source>
        <dbReference type="Proteomes" id="UP000217895"/>
    </source>
</evidence>
<dbReference type="InterPro" id="IPR029063">
    <property type="entry name" value="SAM-dependent_MTases_sf"/>
</dbReference>
<dbReference type="Pfam" id="PF05050">
    <property type="entry name" value="Methyltransf_21"/>
    <property type="match status" value="1"/>
</dbReference>
<dbReference type="PANTHER" id="PTHR34009">
    <property type="entry name" value="PROTEIN STAR"/>
    <property type="match status" value="1"/>
</dbReference>
<dbReference type="EMBL" id="AP018203">
    <property type="protein sequence ID" value="BAY57524.1"/>
    <property type="molecule type" value="Genomic_DNA"/>
</dbReference>
<dbReference type="GO" id="GO:0016197">
    <property type="term" value="P:endosomal transport"/>
    <property type="evidence" value="ECO:0007669"/>
    <property type="project" value="TreeGrafter"/>
</dbReference>
<name>A0A1Z4JLA9_LEPBY</name>
<dbReference type="SUPFAM" id="SSF53335">
    <property type="entry name" value="S-adenosyl-L-methionine-dependent methyltransferases"/>
    <property type="match status" value="1"/>
</dbReference>
<gene>
    <name evidence="2" type="ORF">NIES2135_43900</name>
</gene>
<keyword evidence="3" id="KW-1185">Reference proteome</keyword>
<dbReference type="InterPro" id="IPR053202">
    <property type="entry name" value="EGF_Rcpt_Signaling_Reg"/>
</dbReference>
<dbReference type="AlphaFoldDB" id="A0A1Z4JLA9"/>
<dbReference type="GO" id="GO:0006888">
    <property type="term" value="P:endoplasmic reticulum to Golgi vesicle-mediated transport"/>
    <property type="evidence" value="ECO:0007669"/>
    <property type="project" value="TreeGrafter"/>
</dbReference>
<reference evidence="2 3" key="1">
    <citation type="submission" date="2017-06" db="EMBL/GenBank/DDBJ databases">
        <title>Genome sequencing of cyanobaciteial culture collection at National Institute for Environmental Studies (NIES).</title>
        <authorList>
            <person name="Hirose Y."/>
            <person name="Shimura Y."/>
            <person name="Fujisawa T."/>
            <person name="Nakamura Y."/>
            <person name="Kawachi M."/>
        </authorList>
    </citation>
    <scope>NUCLEOTIDE SEQUENCE [LARGE SCALE GENOMIC DNA]</scope>
    <source>
        <strain evidence="2 3">NIES-2135</strain>
    </source>
</reference>
<organism evidence="2 3">
    <name type="scientific">Leptolyngbya boryana NIES-2135</name>
    <dbReference type="NCBI Taxonomy" id="1973484"/>
    <lineage>
        <taxon>Bacteria</taxon>
        <taxon>Bacillati</taxon>
        <taxon>Cyanobacteriota</taxon>
        <taxon>Cyanophyceae</taxon>
        <taxon>Leptolyngbyales</taxon>
        <taxon>Leptolyngbyaceae</taxon>
        <taxon>Leptolyngbya group</taxon>
        <taxon>Leptolyngbya</taxon>
    </lineage>
</organism>
<sequence>MRALQRKMIDGLTRFTPALLPPQRQYYNETNNDRWIAEYVFPGKRNGYFLEIGAANGKAASSCYVLEQEFGWTGICVEPNDYFFEQLVDNRPNSTCEKVCLSNRVGNVIFIEGSEDTVSPYLSGIKSNLEQVKHQGKEVVQKGRSVEKEATTLEALLKKHQAPNIIDYAAFDIEGSELDVLEVFPFDQYRFLALSLECDHSIRASLSQLLSANGYRQIKNPFNRDKPWEIYWLHQDSY</sequence>